<dbReference type="EC" id="3.2.1.55" evidence="3"/>
<keyword evidence="9" id="KW-1185">Reference proteome</keyword>
<dbReference type="PANTHER" id="PTHR31776">
    <property type="entry name" value="ALPHA-L-ARABINOFURANOSIDASE 1"/>
    <property type="match status" value="1"/>
</dbReference>
<dbReference type="FunFam" id="3.20.20.80:FF:000025">
    <property type="entry name" value="Alpha-L-arabinofuranosidase 1"/>
    <property type="match status" value="2"/>
</dbReference>
<dbReference type="SMART" id="SM00813">
    <property type="entry name" value="Alpha-L-AF_C"/>
    <property type="match status" value="2"/>
</dbReference>
<evidence type="ECO:0000313" key="9">
    <source>
        <dbReference type="Proteomes" id="UP001374584"/>
    </source>
</evidence>
<evidence type="ECO:0000256" key="3">
    <source>
        <dbReference type="ARBA" id="ARBA00012670"/>
    </source>
</evidence>
<name>A0AAN9NS67_PHACN</name>
<evidence type="ECO:0000259" key="7">
    <source>
        <dbReference type="SMART" id="SM00813"/>
    </source>
</evidence>
<evidence type="ECO:0000256" key="6">
    <source>
        <dbReference type="SAM" id="SignalP"/>
    </source>
</evidence>
<protein>
    <recommendedName>
        <fullName evidence="3">non-reducing end alpha-L-arabinofuranosidase</fullName>
        <ecNumber evidence="3">3.2.1.55</ecNumber>
    </recommendedName>
</protein>
<keyword evidence="4 6" id="KW-0732">Signal</keyword>
<keyword evidence="5" id="KW-0378">Hydrolase</keyword>
<evidence type="ECO:0000256" key="2">
    <source>
        <dbReference type="ARBA" id="ARBA00007186"/>
    </source>
</evidence>
<dbReference type="InterPro" id="IPR051563">
    <property type="entry name" value="Glycosyl_Hydrolase_51"/>
</dbReference>
<gene>
    <name evidence="8" type="ORF">VNO80_03418</name>
</gene>
<dbReference type="FunFam" id="2.60.40.1180:FF:000011">
    <property type="entry name" value="Alpha-L-arabinofuranosidase 1"/>
    <property type="match status" value="1"/>
</dbReference>
<dbReference type="Gene3D" id="3.20.20.80">
    <property type="entry name" value="Glycosidases"/>
    <property type="match status" value="2"/>
</dbReference>
<dbReference type="Gene3D" id="2.60.120.260">
    <property type="entry name" value="Galactose-binding domain-like"/>
    <property type="match status" value="2"/>
</dbReference>
<evidence type="ECO:0000256" key="1">
    <source>
        <dbReference type="ARBA" id="ARBA00001462"/>
    </source>
</evidence>
<dbReference type="Pfam" id="PF06964">
    <property type="entry name" value="Alpha-L-AF_C"/>
    <property type="match status" value="2"/>
</dbReference>
<dbReference type="InterPro" id="IPR017853">
    <property type="entry name" value="GH"/>
</dbReference>
<comment type="catalytic activity">
    <reaction evidence="1">
        <text>Hydrolysis of terminal non-reducing alpha-L-arabinofuranoside residues in alpha-L-arabinosides.</text>
        <dbReference type="EC" id="3.2.1.55"/>
    </reaction>
</comment>
<feature type="domain" description="Alpha-L-arabinofuranosidase C-terminal" evidence="7">
    <location>
        <begin position="456"/>
        <end position="643"/>
    </location>
</feature>
<organism evidence="8 9">
    <name type="scientific">Phaseolus coccineus</name>
    <name type="common">Scarlet runner bean</name>
    <name type="synonym">Phaseolus multiflorus</name>
    <dbReference type="NCBI Taxonomy" id="3886"/>
    <lineage>
        <taxon>Eukaryota</taxon>
        <taxon>Viridiplantae</taxon>
        <taxon>Streptophyta</taxon>
        <taxon>Embryophyta</taxon>
        <taxon>Tracheophyta</taxon>
        <taxon>Spermatophyta</taxon>
        <taxon>Magnoliopsida</taxon>
        <taxon>eudicotyledons</taxon>
        <taxon>Gunneridae</taxon>
        <taxon>Pentapetalae</taxon>
        <taxon>rosids</taxon>
        <taxon>fabids</taxon>
        <taxon>Fabales</taxon>
        <taxon>Fabaceae</taxon>
        <taxon>Papilionoideae</taxon>
        <taxon>50 kb inversion clade</taxon>
        <taxon>NPAAA clade</taxon>
        <taxon>indigoferoid/millettioid clade</taxon>
        <taxon>Phaseoleae</taxon>
        <taxon>Phaseolus</taxon>
    </lineage>
</organism>
<evidence type="ECO:0000256" key="4">
    <source>
        <dbReference type="ARBA" id="ARBA00022729"/>
    </source>
</evidence>
<dbReference type="PANTHER" id="PTHR31776:SF13">
    <property type="entry name" value="NON-REDUCING END ALPHA-L-ARABINOFURANOSIDASE"/>
    <property type="match status" value="1"/>
</dbReference>
<evidence type="ECO:0000256" key="5">
    <source>
        <dbReference type="ARBA" id="ARBA00022801"/>
    </source>
</evidence>
<dbReference type="InterPro" id="IPR010720">
    <property type="entry name" value="Alpha-L-AF_C"/>
</dbReference>
<reference evidence="8 9" key="1">
    <citation type="submission" date="2024-01" db="EMBL/GenBank/DDBJ databases">
        <title>The genomes of 5 underutilized Papilionoideae crops provide insights into root nodulation and disease resistanc.</title>
        <authorList>
            <person name="Jiang F."/>
        </authorList>
    </citation>
    <scope>NUCLEOTIDE SEQUENCE [LARGE SCALE GENOMIC DNA]</scope>
    <source>
        <strain evidence="8">JINMINGXINNONG_FW02</strain>
        <tissue evidence="8">Leaves</tissue>
    </source>
</reference>
<dbReference type="GO" id="GO:0046556">
    <property type="term" value="F:alpha-L-arabinofuranosidase activity"/>
    <property type="evidence" value="ECO:0007669"/>
    <property type="project" value="UniProtKB-EC"/>
</dbReference>
<feature type="chain" id="PRO_5042996600" description="non-reducing end alpha-L-arabinofuranosidase" evidence="6">
    <location>
        <begin position="30"/>
        <end position="1283"/>
    </location>
</feature>
<dbReference type="Gene3D" id="2.60.40.1180">
    <property type="entry name" value="Golgi alpha-mannosidase II"/>
    <property type="match status" value="2"/>
</dbReference>
<feature type="signal peptide" evidence="6">
    <location>
        <begin position="1"/>
        <end position="29"/>
    </location>
</feature>
<dbReference type="InterPro" id="IPR055235">
    <property type="entry name" value="ASD1_cat"/>
</dbReference>
<dbReference type="Proteomes" id="UP001374584">
    <property type="component" value="Unassembled WGS sequence"/>
</dbReference>
<dbReference type="SUPFAM" id="SSF51445">
    <property type="entry name" value="(Trans)glycosidases"/>
    <property type="match status" value="2"/>
</dbReference>
<sequence length="1283" mass="142668">MGFCSLKPWFGVMLFSLLIHFLTFQYCCADANSTLVVNASFDKVNARRIPNSFLGVFFEEINHAGAGGLWAELVSNRGFEAGGPDNTLNIYPWSVIGNESSISVSINHTSCFARNKAALLMKVYCGGHEPCPYGGVGISNPGYWGMNFEQGKRYKVVYHVKSETKFDFQISFKGVDVIKVASNTRHVFGDRKWKRVETIVEAKDTNHYSSLQITTTSEGRFLLDQVSAMPLDTHMGHGFRKDLFQMVADLKPKFLRFPGGTYVEGDHLQNRYQWKDTIGPWEERPGHFNDIWNYWSEDGIGYFEYLQLAEDLGALPIWVFNAGISVHEEINATAIAPYVQDALDGIEFARGSPKSKWGSVRAAMGHPKPFDLRYVAVGNEDCWHFNYQGNYLKFYDAIRSATPDIQIISNCDASSAPLKHPADLYDFHIYTDSNDMFSKSTWFGNTSRAGPKAFVSEYAVWKEDAANGSLLAAIAEAAFLIGLEKNSDIVQMVSYAPLFSNINDRRWIPDAIVFDSYQLYGTPSYWVQKLFIESTGATFLDSTLLTTSSNKLIASAIIWENSTEKKSYLRVKVVNFGIATESLNIYIIGLNSNVQQFGSTKTVLTSTNLMDENSFLEPKKVVPQTSSLENAGKYMNVILSSYSVTSLDFFLWTYLVIGACFAYANQTSTLVVDVSDSGRPIPDTLFGIFFEEINHAGTGGLWEELVNNRGFEAGGTRVPSNIAPWTIVGKEPAIFIQTELSSCFEHNKVALKLDVQCDNCPSDGVGVSNPGFWGMNIVEGKTYKVVFFVKSKGALDMTVSFRETEGGRILASCNIIASASEVSNWERMETILEADASSSDSSLYLTTTKKGVIWLDQVSAMPVDTYKGHGFRSDLVNMLIDLKPAFLRFPGGCFIEGERLRNAFRWKNSVGPWEQRPGHFGDVWSYWTDDGFGYFEGLQLAEDIGARPLWVFNSGISHTEEIDTKDITPFVQESLDGIEFARGAATSKWGSLRASMGHPDPFDLKYVAVGNEDCQKKNYQGNYLAFYRAIKAAYPDIQIVSNCDASSKPLNHPADMYDYHTYPKEYETMFNNADVFDKTPRNGPKAFVSEYALIGEQAKQGTLLGAVSEAGFLIGLERNSDHVIMASYAPLFVNANDRKWNPDAIVFSSNQVYGTPSYWVQFMFRESNGATLLKSQLQTPHPNSVAASAIICKNSQTYLKIKVANVGNSPINLQISLQGIESSDATKATKTVLTSADAFDGNSFANPTKIVPKRNPLLSGGKEINDILPPVSFTVFDLLIRRP</sequence>
<proteinExistence type="inferred from homology"/>
<dbReference type="GO" id="GO:0046373">
    <property type="term" value="P:L-arabinose metabolic process"/>
    <property type="evidence" value="ECO:0007669"/>
    <property type="project" value="InterPro"/>
</dbReference>
<accession>A0AAN9NS67</accession>
<comment type="similarity">
    <text evidence="2">Belongs to the glycosyl hydrolase 51 family.</text>
</comment>
<dbReference type="InterPro" id="IPR013780">
    <property type="entry name" value="Glyco_hydro_b"/>
</dbReference>
<feature type="domain" description="Alpha-L-arabinofuranosidase C-terminal" evidence="7">
    <location>
        <begin position="1089"/>
        <end position="1272"/>
    </location>
</feature>
<dbReference type="EMBL" id="JAYMYR010000002">
    <property type="protein sequence ID" value="KAK7377982.1"/>
    <property type="molecule type" value="Genomic_DNA"/>
</dbReference>
<evidence type="ECO:0000313" key="8">
    <source>
        <dbReference type="EMBL" id="KAK7377982.1"/>
    </source>
</evidence>
<dbReference type="SUPFAM" id="SSF51011">
    <property type="entry name" value="Glycosyl hydrolase domain"/>
    <property type="match status" value="1"/>
</dbReference>
<comment type="caution">
    <text evidence="8">The sequence shown here is derived from an EMBL/GenBank/DDBJ whole genome shotgun (WGS) entry which is preliminary data.</text>
</comment>
<dbReference type="Pfam" id="PF22848">
    <property type="entry name" value="ASD1_dom"/>
    <property type="match status" value="2"/>
</dbReference>